<dbReference type="EMBL" id="CP000089">
    <property type="protein sequence ID" value="AAZ45643.1"/>
    <property type="molecule type" value="Genomic_DNA"/>
</dbReference>
<sequence>MMPFSDHSAHGSRQQGASVITAIFLLLLMAILAAAMVSVVSTAHVNLATDIGGAKAYQAARAGAEWGMFQLDPNAQLSSLPTCVDGTPAIPDHTVTVTCSSSTYTEAGRQIGIYRIISKATANGAKAPGIERQVEVTLEKCRDSSITVAPYDC</sequence>
<dbReference type="STRING" id="159087.Daro_0887"/>
<reference evidence="1" key="1">
    <citation type="submission" date="2005-08" db="EMBL/GenBank/DDBJ databases">
        <title>Complete sequence of Dechloromonas aromatica RCB.</title>
        <authorList>
            <person name="Salinero K.K."/>
            <person name="Copeland A."/>
            <person name="Lucas S."/>
            <person name="Lapidus A."/>
            <person name="Barry K."/>
            <person name="Detter J.C."/>
            <person name="Glavina T."/>
            <person name="Hammon N."/>
            <person name="Israni S."/>
            <person name="Pitluck S."/>
            <person name="Di Bartolo G."/>
            <person name="Trong S."/>
            <person name="Schmutz J."/>
            <person name="Larimer F."/>
            <person name="Land M."/>
            <person name="Ivanova N."/>
            <person name="Richardson P."/>
        </authorList>
    </citation>
    <scope>NUCLEOTIDE SEQUENCE</scope>
    <source>
        <strain evidence="1">RCB</strain>
    </source>
</reference>
<name>Q47HN8_DECAR</name>
<dbReference type="HOGENOM" id="CLU_125980_0_0_4"/>
<dbReference type="OrthoDB" id="8536494at2"/>
<organism evidence="1">
    <name type="scientific">Dechloromonas aromatica (strain RCB)</name>
    <dbReference type="NCBI Taxonomy" id="159087"/>
    <lineage>
        <taxon>Bacteria</taxon>
        <taxon>Pseudomonadati</taxon>
        <taxon>Pseudomonadota</taxon>
        <taxon>Betaproteobacteria</taxon>
        <taxon>Rhodocyclales</taxon>
        <taxon>Azonexaceae</taxon>
        <taxon>Dechloromonas</taxon>
    </lineage>
</organism>
<dbReference type="KEGG" id="dar:Daro_0887"/>
<evidence type="ECO:0000313" key="1">
    <source>
        <dbReference type="EMBL" id="AAZ45643.1"/>
    </source>
</evidence>
<dbReference type="eggNOG" id="COG3156">
    <property type="taxonomic scope" value="Bacteria"/>
</dbReference>
<dbReference type="AlphaFoldDB" id="Q47HN8"/>
<accession>Q47HN8</accession>
<proteinExistence type="predicted"/>
<gene>
    <name evidence="1" type="ordered locus">Daro_0887</name>
</gene>
<protein>
    <submittedName>
        <fullName evidence="1">MSHA biogenesis protein MshP</fullName>
    </submittedName>
</protein>